<feature type="transmembrane region" description="Helical" evidence="6">
    <location>
        <begin position="226"/>
        <end position="248"/>
    </location>
</feature>
<dbReference type="InterPro" id="IPR000412">
    <property type="entry name" value="ABC_2_transport"/>
</dbReference>
<keyword evidence="5" id="KW-0046">Antibiotic resistance</keyword>
<dbReference type="EMBL" id="SOCP01000002">
    <property type="protein sequence ID" value="TDV56327.1"/>
    <property type="molecule type" value="Genomic_DNA"/>
</dbReference>
<accession>A0A4R7W3Z1</accession>
<dbReference type="Pfam" id="PF01061">
    <property type="entry name" value="ABC2_membrane"/>
    <property type="match status" value="1"/>
</dbReference>
<feature type="transmembrane region" description="Helical" evidence="6">
    <location>
        <begin position="26"/>
        <end position="45"/>
    </location>
</feature>
<reference evidence="9 10" key="1">
    <citation type="submission" date="2019-03" db="EMBL/GenBank/DDBJ databases">
        <title>Genomic Encyclopedia of Archaeal and Bacterial Type Strains, Phase II (KMG-II): from individual species to whole genera.</title>
        <authorList>
            <person name="Goeker M."/>
        </authorList>
    </citation>
    <scope>NUCLEOTIDE SEQUENCE [LARGE SCALE GENOMIC DNA]</scope>
    <source>
        <strain evidence="9 10">DSM 45499</strain>
    </source>
</reference>
<evidence type="ECO:0000259" key="8">
    <source>
        <dbReference type="PROSITE" id="PS51012"/>
    </source>
</evidence>
<evidence type="ECO:0000256" key="6">
    <source>
        <dbReference type="RuleBase" id="RU361157"/>
    </source>
</evidence>
<organism evidence="9 10">
    <name type="scientific">Actinophytocola oryzae</name>
    <dbReference type="NCBI Taxonomy" id="502181"/>
    <lineage>
        <taxon>Bacteria</taxon>
        <taxon>Bacillati</taxon>
        <taxon>Actinomycetota</taxon>
        <taxon>Actinomycetes</taxon>
        <taxon>Pseudonocardiales</taxon>
        <taxon>Pseudonocardiaceae</taxon>
    </lineage>
</organism>
<feature type="transmembrane region" description="Helical" evidence="6">
    <location>
        <begin position="102"/>
        <end position="130"/>
    </location>
</feature>
<comment type="similarity">
    <text evidence="6">Belongs to the ABC-2 integral membrane protein family.</text>
</comment>
<feature type="compositionally biased region" description="Basic and acidic residues" evidence="7">
    <location>
        <begin position="268"/>
        <end position="278"/>
    </location>
</feature>
<evidence type="ECO:0000256" key="7">
    <source>
        <dbReference type="SAM" id="MobiDB-lite"/>
    </source>
</evidence>
<dbReference type="PANTHER" id="PTHR43229">
    <property type="entry name" value="NODULATION PROTEIN J"/>
    <property type="match status" value="1"/>
</dbReference>
<feature type="transmembrane region" description="Helical" evidence="6">
    <location>
        <begin position="170"/>
        <end position="188"/>
    </location>
</feature>
<evidence type="ECO:0000256" key="2">
    <source>
        <dbReference type="ARBA" id="ARBA00022692"/>
    </source>
</evidence>
<dbReference type="OrthoDB" id="670210at2"/>
<feature type="transmembrane region" description="Helical" evidence="6">
    <location>
        <begin position="57"/>
        <end position="81"/>
    </location>
</feature>
<comment type="subcellular location">
    <subcellularLocation>
        <location evidence="6">Cell membrane</location>
        <topology evidence="6">Multi-pass membrane protein</topology>
    </subcellularLocation>
    <subcellularLocation>
        <location evidence="1">Membrane</location>
        <topology evidence="1">Multi-pass membrane protein</topology>
    </subcellularLocation>
</comment>
<protein>
    <recommendedName>
        <fullName evidence="6">Transport permease protein</fullName>
    </recommendedName>
</protein>
<feature type="domain" description="ABC transmembrane type-2" evidence="8">
    <location>
        <begin position="25"/>
        <end position="251"/>
    </location>
</feature>
<keyword evidence="10" id="KW-1185">Reference proteome</keyword>
<dbReference type="InterPro" id="IPR013525">
    <property type="entry name" value="ABC2_TM"/>
</dbReference>
<dbReference type="InterPro" id="IPR047817">
    <property type="entry name" value="ABC2_TM_bact-type"/>
</dbReference>
<comment type="caution">
    <text evidence="9">The sequence shown here is derived from an EMBL/GenBank/DDBJ whole genome shotgun (WGS) entry which is preliminary data.</text>
</comment>
<keyword evidence="4 6" id="KW-0472">Membrane</keyword>
<evidence type="ECO:0000313" key="10">
    <source>
        <dbReference type="Proteomes" id="UP000294927"/>
    </source>
</evidence>
<dbReference type="GO" id="GO:0140359">
    <property type="term" value="F:ABC-type transporter activity"/>
    <property type="evidence" value="ECO:0007669"/>
    <property type="project" value="InterPro"/>
</dbReference>
<dbReference type="PIRSF" id="PIRSF006648">
    <property type="entry name" value="DrrB"/>
    <property type="match status" value="1"/>
</dbReference>
<keyword evidence="2 6" id="KW-0812">Transmembrane</keyword>
<dbReference type="PANTHER" id="PTHR43229:SF2">
    <property type="entry name" value="NODULATION PROTEIN J"/>
    <property type="match status" value="1"/>
</dbReference>
<dbReference type="PROSITE" id="PS51012">
    <property type="entry name" value="ABC_TM2"/>
    <property type="match status" value="1"/>
</dbReference>
<evidence type="ECO:0000256" key="5">
    <source>
        <dbReference type="ARBA" id="ARBA00023251"/>
    </source>
</evidence>
<keyword evidence="3 6" id="KW-1133">Transmembrane helix</keyword>
<keyword evidence="6" id="KW-1003">Cell membrane</keyword>
<gene>
    <name evidence="9" type="ORF">CLV71_102393</name>
</gene>
<sequence length="289" mass="31251">MNKHFPGDTTVLLGRSLRHVTRSPDTIITTAVMPIAMMLMFVYVFGGAIDTGSDSYVTYLLPGILLITVASGISYTAFRLFMDMKGGIVERFRSMPIARSSVLWAHVLTSLVANLVSLAVVVLVAVLMGFRSGAGVLTWLAVADILVLFTLALTWLAVIPGLTARSVDGASAFSYPLIFLPFLSSAFVPTDTMPGPVRAFAENQPVTSIVDTIRRLFARQPVGTGIWVALAWCLGILAVAYVLAMTTYRRKTAWRERPGRKPLLSGRPEGDEPGRGPREPASADAPPRL</sequence>
<dbReference type="GO" id="GO:0043190">
    <property type="term" value="C:ATP-binding cassette (ABC) transporter complex"/>
    <property type="evidence" value="ECO:0007669"/>
    <property type="project" value="InterPro"/>
</dbReference>
<dbReference type="GO" id="GO:0046677">
    <property type="term" value="P:response to antibiotic"/>
    <property type="evidence" value="ECO:0007669"/>
    <property type="project" value="UniProtKB-KW"/>
</dbReference>
<name>A0A4R7W3Z1_9PSEU</name>
<proteinExistence type="inferred from homology"/>
<dbReference type="RefSeq" id="WP_133901579.1">
    <property type="nucleotide sequence ID" value="NZ_SOCP01000002.1"/>
</dbReference>
<dbReference type="AlphaFoldDB" id="A0A4R7W3Z1"/>
<dbReference type="InterPro" id="IPR051784">
    <property type="entry name" value="Nod_factor_ABC_transporter"/>
</dbReference>
<feature type="transmembrane region" description="Helical" evidence="6">
    <location>
        <begin position="136"/>
        <end position="158"/>
    </location>
</feature>
<evidence type="ECO:0000256" key="1">
    <source>
        <dbReference type="ARBA" id="ARBA00004141"/>
    </source>
</evidence>
<evidence type="ECO:0000256" key="3">
    <source>
        <dbReference type="ARBA" id="ARBA00022989"/>
    </source>
</evidence>
<evidence type="ECO:0000313" key="9">
    <source>
        <dbReference type="EMBL" id="TDV56327.1"/>
    </source>
</evidence>
<evidence type="ECO:0000256" key="4">
    <source>
        <dbReference type="ARBA" id="ARBA00023136"/>
    </source>
</evidence>
<feature type="region of interest" description="Disordered" evidence="7">
    <location>
        <begin position="257"/>
        <end position="289"/>
    </location>
</feature>
<dbReference type="Proteomes" id="UP000294927">
    <property type="component" value="Unassembled WGS sequence"/>
</dbReference>
<keyword evidence="6" id="KW-0813">Transport</keyword>